<dbReference type="Proteomes" id="UP000033140">
    <property type="component" value="Unassembled WGS sequence"/>
</dbReference>
<dbReference type="AlphaFoldDB" id="A0A0E9N979"/>
<evidence type="ECO:0000313" key="3">
    <source>
        <dbReference type="Proteomes" id="UP000033140"/>
    </source>
</evidence>
<reference evidence="2 3" key="1">
    <citation type="journal article" date="2011" name="J. Gen. Appl. Microbiol.">
        <title>Draft genome sequencing of the enigmatic yeast Saitoella complicata.</title>
        <authorList>
            <person name="Nishida H."/>
            <person name="Hamamoto M."/>
            <person name="Sugiyama J."/>
        </authorList>
    </citation>
    <scope>NUCLEOTIDE SEQUENCE [LARGE SCALE GENOMIC DNA]</scope>
    <source>
        <strain evidence="2 3">NRRL Y-17804</strain>
    </source>
</reference>
<reference evidence="2 3" key="3">
    <citation type="journal article" date="2015" name="Genome Announc.">
        <title>Draft Genome Sequence of the Archiascomycetous Yeast Saitoella complicata.</title>
        <authorList>
            <person name="Yamauchi K."/>
            <person name="Kondo S."/>
            <person name="Hamamoto M."/>
            <person name="Takahashi Y."/>
            <person name="Ogura Y."/>
            <person name="Hayashi T."/>
            <person name="Nishida H."/>
        </authorList>
    </citation>
    <scope>NUCLEOTIDE SEQUENCE [LARGE SCALE GENOMIC DNA]</scope>
    <source>
        <strain evidence="2 3">NRRL Y-17804</strain>
    </source>
</reference>
<keyword evidence="3" id="KW-1185">Reference proteome</keyword>
<name>A0A0E9N979_SAICN</name>
<accession>A0A0E9N979</accession>
<protein>
    <submittedName>
        <fullName evidence="2">Uncharacterized protein</fullName>
    </submittedName>
</protein>
<comment type="caution">
    <text evidence="2">The sequence shown here is derived from an EMBL/GenBank/DDBJ whole genome shotgun (WGS) entry which is preliminary data.</text>
</comment>
<gene>
    <name evidence="2" type="ORF">G7K_0514-t1</name>
</gene>
<sequence length="85" mass="9563">MSREEQRSSDSPQTSPLRDPFNLGFISAGTPVIPRLAAYTHESAGDLPSRALSTAVNLERQMQHLQWHFRNLSSEMLGMKPQPKE</sequence>
<reference evidence="2 3" key="2">
    <citation type="journal article" date="2014" name="J. Gen. Appl. Microbiol.">
        <title>The early diverging ascomycetous budding yeast Saitoella complicata has three histone deacetylases belonging to the Clr6, Hos2, and Rpd3 lineages.</title>
        <authorList>
            <person name="Nishida H."/>
            <person name="Matsumoto T."/>
            <person name="Kondo S."/>
            <person name="Hamamoto M."/>
            <person name="Yoshikawa H."/>
        </authorList>
    </citation>
    <scope>NUCLEOTIDE SEQUENCE [LARGE SCALE GENOMIC DNA]</scope>
    <source>
        <strain evidence="2 3">NRRL Y-17804</strain>
    </source>
</reference>
<evidence type="ECO:0000313" key="2">
    <source>
        <dbReference type="EMBL" id="GAO46281.1"/>
    </source>
</evidence>
<proteinExistence type="predicted"/>
<evidence type="ECO:0000256" key="1">
    <source>
        <dbReference type="SAM" id="MobiDB-lite"/>
    </source>
</evidence>
<feature type="region of interest" description="Disordered" evidence="1">
    <location>
        <begin position="1"/>
        <end position="22"/>
    </location>
</feature>
<dbReference type="EMBL" id="BACD03000003">
    <property type="protein sequence ID" value="GAO46281.1"/>
    <property type="molecule type" value="Genomic_DNA"/>
</dbReference>
<organism evidence="2 3">
    <name type="scientific">Saitoella complicata (strain BCRC 22490 / CBS 7301 / JCM 7358 / NBRC 10748 / NRRL Y-17804)</name>
    <dbReference type="NCBI Taxonomy" id="698492"/>
    <lineage>
        <taxon>Eukaryota</taxon>
        <taxon>Fungi</taxon>
        <taxon>Dikarya</taxon>
        <taxon>Ascomycota</taxon>
        <taxon>Taphrinomycotina</taxon>
        <taxon>Taphrinomycotina incertae sedis</taxon>
        <taxon>Saitoella</taxon>
    </lineage>
</organism>